<dbReference type="InterPro" id="IPR056842">
    <property type="entry name" value="THADA-like_TPR_C"/>
</dbReference>
<dbReference type="PANTHER" id="PTHR14387">
    <property type="entry name" value="THADA/DEATH RECEPTOR INTERACTING PROTEIN"/>
    <property type="match status" value="1"/>
</dbReference>
<evidence type="ECO:0000259" key="3">
    <source>
        <dbReference type="Pfam" id="PF10350"/>
    </source>
</evidence>
<dbReference type="Proteomes" id="UP000887562">
    <property type="component" value="Unplaced"/>
</dbReference>
<dbReference type="PANTHER" id="PTHR14387:SF0">
    <property type="entry name" value="DUF2428 DOMAIN-CONTAINING PROTEIN"/>
    <property type="match status" value="1"/>
</dbReference>
<proteinExistence type="inferred from homology"/>
<dbReference type="SUPFAM" id="SSF48371">
    <property type="entry name" value="ARM repeat"/>
    <property type="match status" value="1"/>
</dbReference>
<feature type="domain" description="tRNA (32-2'-O)-methyltransferase regulator THADA-like C-terminal TPR repeats region" evidence="4">
    <location>
        <begin position="1158"/>
        <end position="1324"/>
    </location>
</feature>
<dbReference type="GO" id="GO:0005829">
    <property type="term" value="C:cytosol"/>
    <property type="evidence" value="ECO:0007669"/>
    <property type="project" value="TreeGrafter"/>
</dbReference>
<feature type="domain" description="DUF2428" evidence="3">
    <location>
        <begin position="844"/>
        <end position="1155"/>
    </location>
</feature>
<reference evidence="6" key="1">
    <citation type="submission" date="2022-11" db="UniProtKB">
        <authorList>
            <consortium name="WormBaseParasite"/>
        </authorList>
    </citation>
    <scope>IDENTIFICATION</scope>
</reference>
<keyword evidence="5" id="KW-1185">Reference proteome</keyword>
<evidence type="ECO:0000256" key="1">
    <source>
        <dbReference type="ARBA" id="ARBA00010409"/>
    </source>
</evidence>
<dbReference type="Pfam" id="PF10350">
    <property type="entry name" value="DUF2428"/>
    <property type="match status" value="1"/>
</dbReference>
<evidence type="ECO:0000259" key="4">
    <source>
        <dbReference type="Pfam" id="PF25151"/>
    </source>
</evidence>
<dbReference type="InterPro" id="IPR051954">
    <property type="entry name" value="tRNA_methyltransferase_THADA"/>
</dbReference>
<protein>
    <submittedName>
        <fullName evidence="6">DUF2428 domain-containing protein</fullName>
    </submittedName>
</protein>
<dbReference type="Pfam" id="PF25151">
    <property type="entry name" value="TPR_Trm732_C"/>
    <property type="match status" value="1"/>
</dbReference>
<accession>A0A915EX83</accession>
<evidence type="ECO:0000313" key="6">
    <source>
        <dbReference type="WBParaSite" id="maker-E.canG7_contigs_6517-snap-gene-1.60-mRNA-1"/>
    </source>
</evidence>
<dbReference type="WBParaSite" id="maker-E.canG7_contigs_6517-snap-gene-1.60-mRNA-1">
    <property type="protein sequence ID" value="maker-E.canG7_contigs_6517-snap-gene-1.60-mRNA-1"/>
    <property type="gene ID" value="EcG7_00525"/>
</dbReference>
<dbReference type="InterPro" id="IPR019442">
    <property type="entry name" value="THADA/TRM732_DUF2428"/>
</dbReference>
<evidence type="ECO:0000313" key="5">
    <source>
        <dbReference type="Proteomes" id="UP000887562"/>
    </source>
</evidence>
<dbReference type="InterPro" id="IPR016024">
    <property type="entry name" value="ARM-type_fold"/>
</dbReference>
<organism evidence="5 6">
    <name type="scientific">Echinococcus canadensis</name>
    <dbReference type="NCBI Taxonomy" id="519352"/>
    <lineage>
        <taxon>Eukaryota</taxon>
        <taxon>Metazoa</taxon>
        <taxon>Spiralia</taxon>
        <taxon>Lophotrochozoa</taxon>
        <taxon>Platyhelminthes</taxon>
        <taxon>Cestoda</taxon>
        <taxon>Eucestoda</taxon>
        <taxon>Cyclophyllidea</taxon>
        <taxon>Taeniidae</taxon>
        <taxon>Echinococcus</taxon>
        <taxon>Echinococcus canadensis group</taxon>
    </lineage>
</organism>
<dbReference type="GO" id="GO:0030488">
    <property type="term" value="P:tRNA methylation"/>
    <property type="evidence" value="ECO:0007669"/>
    <property type="project" value="TreeGrafter"/>
</dbReference>
<keyword evidence="2" id="KW-0819">tRNA processing</keyword>
<sequence length="1810" mass="202086">MVLTDVSRFRNELSKFILHELNHVCGNDCPYTGEIDMLVAHGLSLCKTDLNRLQFLLKVYKPAHILVSGETLRRNFTFLLELLSASSSESKYNDTQVVLCLRIFAFMISGSDKLKCSFSSSNLDKLTQIQSDIFGRNYSSFHAYLSELGATSFNCLLTNSVLLAQGLCHLERGPISEKLVGATADKLKSFSRLYSKIMMHSDFPSRRLGVIFGVMSVVLEPDFVDIASRMLNQITPQNRNDDPFVGLLMSYCFRQWTIRVVKCTNKSLLNQLTSNDELAPIFEFIFHHQNDPIDAVREAVMDTFELLVSLLMKWPTVMVTPSPFLRSLLTRVVEQPLWMRNTLVLVHRFFSAVFKEINLTSEQTIEWLISAGFPLIDVANPSDLSSSAMPFFALGCTLILTAHDVALSQSAGEVFALFAVHFSSAESEAMRAWFLALVWMAKQLRGVSRAFLDKIFNLAPSLPLALIENYAQCFTEEGLSTLLHSYRYCLTKKGLKRSLITLPDLALISRALRSQDYQLNQQTVGVIESLFCQAHLNDADLINLFIEAVDIGTCCFDRAARSRMCITITRVTEYFLSLPGREKNAVKRSEIIENVIEAFRRVASAILRHLHTGGVPLHTTNALAFLVSFIEVLLSNRTETGLSQPLALLCSAMSELTGGICEDFDSSVEVLLSSFMVGLWSTFSEDRENAHKLILWLHLLKYMKPAPLVHLWRRTLKEVARSVRPDVNVVGGHLVRTLLAAPPLPQMEVGMGEEIEVALLRIRVTACKAVATVHHLLSALDAQIRVAEAGRGGLLMVSATGPFYPLLNILRTLLHDPEHCVPSRWFFENPPLDSLPSFPARDSICNRLLNIAMHVARICSFVVFHSSPEGILILVDEDRQHTKVIPSGAGKEDQWDKTDEFAALMNDSAADAELVSALRRVVERPEHLVVNCWRSVREVALLLGGRLTRDALLSDPLSPQIDFVQLNLIADFFISQLIRSRHPGAFELTASGFQSFCEILLSAQEYRDVCQWPEQWLSVVIADLTDVAILPVTSQIGRLPLKYLQDAAYCATRRSAGLPFFVQTLLVVLHKTGRLGDLLNRTASALLAEVNREAEATTVPSTCNDQTSLSASERRLHAMNVLRTLVRDATIGPLMEVHLEIILACALQGLDSFFWMIRNAALMLYSALMERIFGVNRTRDCESKKNRSVKMVSSVFFAKFPGMRNFLLKAIEEAIGGLHSPTMGRAKLFALLNLLRRLLPPIQQATTDGTIVQAFVPLVFRCAGAADIRIRLIAARALVAVLQPACLPRVARRILLIVSPYFTTRQPPHLQTNFVHGILLHLLEILKCEYFPVCDMDAMQNSPHYAYLSEISALLSNMVAVCIDSSSNLCPIIIQTCLACGLTFGLSNMFPVIKLKRCHPSSSPCALDSSTMELLVQLCNTFKKEDPSLQSVIKDVIDVASPELKRVALGLLVRRLNSNDVDFSRGRRLLWYEDAINLLSEISSSPFYTHPSGGHLDLSTCSSQLGDELIAFVNLSHQPYSLISFHTSQLLAYLAIASTSDQLKTHGKLLAQCNQLLTSIGGIPAHLGPLLTVYALVSQNKDEVLDFLARYIDPKQNCPYWSTRAEALLAVDRFLSQNTDNRTRVRRHLHINLAVLRNLVLETDDEVLMIASATAFKVLPKTDKFPQKPLPPVILPAFLFNFISIFKNCAVSTLLDWFHEDLLKEKTAYCGSLEAPARVFVTEGSTVSTSIMVFTTLLCSAIKKWALTSPQEDKITFTLDQIHRRGLAQLSSVLPSEEEFSRLSGNNSLLRMVTHLFARLLRDLEEESSL</sequence>
<comment type="similarity">
    <text evidence="1">Belongs to the THADA family.</text>
</comment>
<name>A0A915EX83_9CEST</name>
<evidence type="ECO:0000256" key="2">
    <source>
        <dbReference type="ARBA" id="ARBA00022694"/>
    </source>
</evidence>